<keyword evidence="2" id="KW-1185">Reference proteome</keyword>
<reference evidence="2" key="1">
    <citation type="journal article" date="2013" name="Nat. Genet.">
        <title>The duck genome and transcriptome provide insight into an avian influenza virus reservoir species.</title>
        <authorList>
            <person name="Huang Y."/>
            <person name="Li Y."/>
            <person name="Burt D.W."/>
            <person name="Chen H."/>
            <person name="Zhang Y."/>
            <person name="Qian W."/>
            <person name="Kim H."/>
            <person name="Gan S."/>
            <person name="Zhao Y."/>
            <person name="Li J."/>
            <person name="Yi K."/>
            <person name="Feng H."/>
            <person name="Zhu P."/>
            <person name="Li B."/>
            <person name="Liu Q."/>
            <person name="Fairley S."/>
            <person name="Magor K.E."/>
            <person name="Du Z."/>
            <person name="Hu X."/>
            <person name="Goodman L."/>
            <person name="Tafer H."/>
            <person name="Vignal A."/>
            <person name="Lee T."/>
            <person name="Kim K.W."/>
            <person name="Sheng Z."/>
            <person name="An Y."/>
            <person name="Searle S."/>
            <person name="Herrero J."/>
            <person name="Groenen M.A."/>
            <person name="Crooijmans R.P."/>
            <person name="Faraut T."/>
            <person name="Cai Q."/>
            <person name="Webster R.G."/>
            <person name="Aldridge J.R."/>
            <person name="Warren W.C."/>
            <person name="Bartschat S."/>
            <person name="Kehr S."/>
            <person name="Marz M."/>
            <person name="Stadler P.F."/>
            <person name="Smith J."/>
            <person name="Kraus R.H."/>
            <person name="Zhao Y."/>
            <person name="Ren L."/>
            <person name="Fei J."/>
            <person name="Morisson M."/>
            <person name="Kaiser P."/>
            <person name="Griffin D.K."/>
            <person name="Rao M."/>
            <person name="Pitel F."/>
            <person name="Wang J."/>
            <person name="Li N."/>
        </authorList>
    </citation>
    <scope>NUCLEOTIDE SEQUENCE [LARGE SCALE GENOMIC DNA]</scope>
</reference>
<organism evidence="1 2">
    <name type="scientific">Anas platyrhynchos</name>
    <name type="common">Mallard</name>
    <name type="synonym">Anas boschas</name>
    <dbReference type="NCBI Taxonomy" id="8839"/>
    <lineage>
        <taxon>Eukaryota</taxon>
        <taxon>Metazoa</taxon>
        <taxon>Chordata</taxon>
        <taxon>Craniata</taxon>
        <taxon>Vertebrata</taxon>
        <taxon>Euteleostomi</taxon>
        <taxon>Archelosauria</taxon>
        <taxon>Archosauria</taxon>
        <taxon>Dinosauria</taxon>
        <taxon>Saurischia</taxon>
        <taxon>Theropoda</taxon>
        <taxon>Coelurosauria</taxon>
        <taxon>Aves</taxon>
        <taxon>Neognathae</taxon>
        <taxon>Galloanserae</taxon>
        <taxon>Anseriformes</taxon>
        <taxon>Anatidae</taxon>
        <taxon>Anatinae</taxon>
        <taxon>Anas</taxon>
    </lineage>
</organism>
<evidence type="ECO:0000313" key="2">
    <source>
        <dbReference type="Proteomes" id="UP000296049"/>
    </source>
</evidence>
<dbReference type="Proteomes" id="UP000296049">
    <property type="component" value="Unassembled WGS sequence"/>
</dbReference>
<name>R0L7L9_ANAPL</name>
<evidence type="ECO:0000313" key="1">
    <source>
        <dbReference type="EMBL" id="EOA97404.1"/>
    </source>
</evidence>
<gene>
    <name evidence="1" type="ORF">Anapl_18083</name>
</gene>
<sequence>MPELSERFCQKALKGDTEARKFPQSGADVVQEHPCTSSIASEPADACKLCLNMVQTIETSSIPERAQKKMQLMMHVKFQSEVIGRDGSLKNLNTLQTPHERRADPRSAITVGNPNTRADIFIVLDSVPGKKLARSPPTAFSQYEDISHAVHVQPLNDTDNSADFKVTHMQPAEPLTATRYSTVAVTQEEVSAQLLSCVDSEKACDEVYTG</sequence>
<proteinExistence type="predicted"/>
<dbReference type="EMBL" id="KB743697">
    <property type="protein sequence ID" value="EOA97404.1"/>
    <property type="molecule type" value="Genomic_DNA"/>
</dbReference>
<protein>
    <submittedName>
        <fullName evidence="1">Uncharacterized protein</fullName>
    </submittedName>
</protein>
<accession>R0L7L9</accession>
<dbReference type="AlphaFoldDB" id="R0L7L9"/>